<proteinExistence type="predicted"/>
<dbReference type="WBParaSite" id="GPUH_0000641001-mRNA-1">
    <property type="protein sequence ID" value="GPUH_0000641001-mRNA-1"/>
    <property type="gene ID" value="GPUH_0000641001"/>
</dbReference>
<keyword evidence="2" id="KW-1185">Reference proteome</keyword>
<evidence type="ECO:0000313" key="3">
    <source>
        <dbReference type="WBParaSite" id="GPUH_0000641001-mRNA-1"/>
    </source>
</evidence>
<organism evidence="3">
    <name type="scientific">Gongylonema pulchrum</name>
    <dbReference type="NCBI Taxonomy" id="637853"/>
    <lineage>
        <taxon>Eukaryota</taxon>
        <taxon>Metazoa</taxon>
        <taxon>Ecdysozoa</taxon>
        <taxon>Nematoda</taxon>
        <taxon>Chromadorea</taxon>
        <taxon>Rhabditida</taxon>
        <taxon>Spirurina</taxon>
        <taxon>Spiruromorpha</taxon>
        <taxon>Spiruroidea</taxon>
        <taxon>Gongylonematidae</taxon>
        <taxon>Gongylonema</taxon>
    </lineage>
</organism>
<dbReference type="Proteomes" id="UP000271098">
    <property type="component" value="Unassembled WGS sequence"/>
</dbReference>
<accession>A0A183DCG0</accession>
<dbReference type="EMBL" id="UYRT01014949">
    <property type="protein sequence ID" value="VDK54567.1"/>
    <property type="molecule type" value="Genomic_DNA"/>
</dbReference>
<sequence length="115" mass="12848">METRGSKCSSRWGVFASECEAEASHGECSARCRELMNETLKTQQGATFASCTCTDKEDKLCVHLKDVILQTCITVSLLQSSLPWCDYHLTLFGTISVLAELWQKLRRQGTMHAAE</sequence>
<name>A0A183DCG0_9BILA</name>
<reference evidence="3" key="1">
    <citation type="submission" date="2016-06" db="UniProtKB">
        <authorList>
            <consortium name="WormBaseParasite"/>
        </authorList>
    </citation>
    <scope>IDENTIFICATION</scope>
</reference>
<protein>
    <submittedName>
        <fullName evidence="3">GDNF domain-containing protein</fullName>
    </submittedName>
</protein>
<dbReference type="OrthoDB" id="5776214at2759"/>
<evidence type="ECO:0000313" key="2">
    <source>
        <dbReference type="Proteomes" id="UP000271098"/>
    </source>
</evidence>
<gene>
    <name evidence="1" type="ORF">GPUH_LOCUS6401</name>
</gene>
<dbReference type="AlphaFoldDB" id="A0A183DCG0"/>
<reference evidence="1 2" key="2">
    <citation type="submission" date="2018-11" db="EMBL/GenBank/DDBJ databases">
        <authorList>
            <consortium name="Pathogen Informatics"/>
        </authorList>
    </citation>
    <scope>NUCLEOTIDE SEQUENCE [LARGE SCALE GENOMIC DNA]</scope>
</reference>
<evidence type="ECO:0000313" key="1">
    <source>
        <dbReference type="EMBL" id="VDK54567.1"/>
    </source>
</evidence>